<evidence type="ECO:0000256" key="1">
    <source>
        <dbReference type="SAM" id="MobiDB-lite"/>
    </source>
</evidence>
<evidence type="ECO:0000313" key="2">
    <source>
        <dbReference type="EMBL" id="KAG5471589.1"/>
    </source>
</evidence>
<feature type="compositionally biased region" description="Polar residues" evidence="1">
    <location>
        <begin position="470"/>
        <end position="481"/>
    </location>
</feature>
<name>A0A836KCS3_9TRYP</name>
<sequence>MNPLEHHTSRTPTGLQRSSVPFGPPAGVLPARMTQSVSPDLTATSQDSPAHIGSFATSFFGSTGTSLITVPPAPPHQEGPLQLCRNSGLRSIWSTQQVARVFQCPPLAHADSIADTEMLSRGSFVKNEEEARVEELLDGRGSLIANLAGVAAPPLPCEMKGLAAAEVTESLVSRSCTIGALGVGGRPSFAQHSVFPEAVVKDATSTTAVTTEGPRGGTKPPLASPMKSLDVQGAATRSTTLERRAAIGTFNRVGTLGATEIHAPHVLARGGPSTTSSTTLQHTSTSTSRRSAVDNVYATPLPFPRPPLHTQPPQQLCVSSGSWDALATSAHSSRAALSAKQLPPIMTFPVFDPTVRTSAADTLPRNIRQASGAPQSLYCESADNSASSPVTVHVENAVSRQLSPSVSNPRAGAANVGELSAVPSLLHVSRLGSSGLLAPLASRSVSVALLSAKEEVQPSPSASHVPPNGRPSQRSIPSSTPRPAFITRTHSAALSTSAPPYSPMSLTPLALPIFTPAAQLCPAGAARALRGRQYGVQSPLQAIWLRSEGLAGPSESTLSAEGSNEVDTPVLNSAFTSPAVVARNAGALLGSLSQRHSQLNVHELSSSIPSHEAPTMSGADAVVPGNAVPQTGPQLVGERERRSMMQRIFREPKKGGQRTWVSITAPESLSSSADASAKS</sequence>
<keyword evidence="3" id="KW-1185">Reference proteome</keyword>
<comment type="caution">
    <text evidence="2">The sequence shown here is derived from an EMBL/GenBank/DDBJ whole genome shotgun (WGS) entry which is preliminary data.</text>
</comment>
<feature type="region of interest" description="Disordered" evidence="1">
    <location>
        <begin position="1"/>
        <end position="32"/>
    </location>
</feature>
<feature type="region of interest" description="Disordered" evidence="1">
    <location>
        <begin position="205"/>
        <end position="229"/>
    </location>
</feature>
<feature type="region of interest" description="Disordered" evidence="1">
    <location>
        <begin position="608"/>
        <end position="632"/>
    </location>
</feature>
<dbReference type="RefSeq" id="XP_067060706.1">
    <property type="nucleotide sequence ID" value="XM_067205154.1"/>
</dbReference>
<feature type="region of interest" description="Disordered" evidence="1">
    <location>
        <begin position="652"/>
        <end position="679"/>
    </location>
</feature>
<protein>
    <submittedName>
        <fullName evidence="2">Uncharacterized protein</fullName>
    </submittedName>
</protein>
<feature type="region of interest" description="Disordered" evidence="1">
    <location>
        <begin position="268"/>
        <end position="291"/>
    </location>
</feature>
<gene>
    <name evidence="2" type="ORF">LSCM4_03138</name>
</gene>
<feature type="compositionally biased region" description="Polar residues" evidence="1">
    <location>
        <begin position="10"/>
        <end position="19"/>
    </location>
</feature>
<dbReference type="AlphaFoldDB" id="A0A836KCS3"/>
<evidence type="ECO:0000313" key="3">
    <source>
        <dbReference type="Proteomes" id="UP000674143"/>
    </source>
</evidence>
<organism evidence="2 3">
    <name type="scientific">Leishmania orientalis</name>
    <dbReference type="NCBI Taxonomy" id="2249476"/>
    <lineage>
        <taxon>Eukaryota</taxon>
        <taxon>Discoba</taxon>
        <taxon>Euglenozoa</taxon>
        <taxon>Kinetoplastea</taxon>
        <taxon>Metakinetoplastina</taxon>
        <taxon>Trypanosomatida</taxon>
        <taxon>Trypanosomatidae</taxon>
        <taxon>Leishmaniinae</taxon>
        <taxon>Leishmania</taxon>
    </lineage>
</organism>
<dbReference type="Proteomes" id="UP000674143">
    <property type="component" value="Chromosome 31"/>
</dbReference>
<proteinExistence type="predicted"/>
<feature type="compositionally biased region" description="Low complexity" evidence="1">
    <location>
        <begin position="273"/>
        <end position="290"/>
    </location>
</feature>
<dbReference type="EMBL" id="JAFHLR010000031">
    <property type="protein sequence ID" value="KAG5471589.1"/>
    <property type="molecule type" value="Genomic_DNA"/>
</dbReference>
<feature type="region of interest" description="Disordered" evidence="1">
    <location>
        <begin position="455"/>
        <end position="483"/>
    </location>
</feature>
<feature type="compositionally biased region" description="Low complexity" evidence="1">
    <location>
        <begin position="665"/>
        <end position="679"/>
    </location>
</feature>
<dbReference type="KEGG" id="loi:92359088"/>
<dbReference type="GeneID" id="92359088"/>
<accession>A0A836KCS3</accession>
<reference evidence="2 3" key="1">
    <citation type="submission" date="2021-02" db="EMBL/GenBank/DDBJ databases">
        <title>Leishmania (Mundinia) orientalis Genome sequencing and assembly.</title>
        <authorList>
            <person name="Almutairi H."/>
            <person name="Gatherer D."/>
        </authorList>
    </citation>
    <scope>NUCLEOTIDE SEQUENCE [LARGE SCALE GENOMIC DNA]</scope>
    <source>
        <strain evidence="2">LSCM4</strain>
    </source>
</reference>